<protein>
    <submittedName>
        <fullName evidence="1">Uncharacterized protein</fullName>
    </submittedName>
</protein>
<proteinExistence type="predicted"/>
<name>G7YGB6_CLOSI</name>
<keyword evidence="2" id="KW-1185">Reference proteome</keyword>
<sequence length="596" mass="67306">MPLRIRGVAVNVVERCRYLDGCALPGASITDEVNAESSSSNRATCGTENYFSKTARIRPHSSEEVNPNEDVVGMHTYSKRYASVDGIAIPENRLLNNNNAYSQPMFGIPSGMTTRVQERYANRDRRQVMRLGNSFRDTEIYYVNLTERRYMLQLATNPKETLVFVPTLHGLAIHQTMPLHPEPLSICMVVGHKDGCSRAGSGTKTHGVCEIDYASRIAKRTLELRAKFVVLIFKIVETTRHLNFCIAYLISLLPGLIHRSTTQQPLDFNRKLPQYFASRNLSADDSADDVDADILRAFPHKTEKELMQHPPKISDKRIYRYVKVDTAQISIEGGIRHDSPEISADVPLTQVALFGVYHKCSRMPTKPTEFAESQEAKVCVRSQFSFIEEQIESDDSIPNGSISVDNISTDAVQRKLEQRGAELDRWLFPVVMGGCVSVLCVCRVCSAIRFDRHENDVCTLHIDKVFVRYLKTGVQKINETPCALNGPKNTHPCQSQFVKIPWRIVTTITTLNDSSKMFMYGSVHGPKYGVAMTIPRLPYPVCLLRVRRGWLACIDGSTCHVRNNQRDPKSTVHLYPRMTLTNNNFPIVCNEVLVYE</sequence>
<reference evidence="1" key="1">
    <citation type="journal article" date="2011" name="Genome Biol.">
        <title>The draft genome of the carcinogenic human liver fluke Clonorchis sinensis.</title>
        <authorList>
            <person name="Wang X."/>
            <person name="Chen W."/>
            <person name="Huang Y."/>
            <person name="Sun J."/>
            <person name="Men J."/>
            <person name="Liu H."/>
            <person name="Luo F."/>
            <person name="Guo L."/>
            <person name="Lv X."/>
            <person name="Deng C."/>
            <person name="Zhou C."/>
            <person name="Fan Y."/>
            <person name="Li X."/>
            <person name="Huang L."/>
            <person name="Hu Y."/>
            <person name="Liang C."/>
            <person name="Hu X."/>
            <person name="Xu J."/>
            <person name="Yu X."/>
        </authorList>
    </citation>
    <scope>NUCLEOTIDE SEQUENCE [LARGE SCALE GENOMIC DNA]</scope>
    <source>
        <strain evidence="1">Henan</strain>
    </source>
</reference>
<dbReference type="EMBL" id="DF143228">
    <property type="protein sequence ID" value="GAA51999.1"/>
    <property type="molecule type" value="Genomic_DNA"/>
</dbReference>
<evidence type="ECO:0000313" key="1">
    <source>
        <dbReference type="EMBL" id="GAA51999.1"/>
    </source>
</evidence>
<gene>
    <name evidence="1" type="ORF">CLF_107198</name>
</gene>
<evidence type="ECO:0000313" key="2">
    <source>
        <dbReference type="Proteomes" id="UP000008909"/>
    </source>
</evidence>
<organism evidence="1 2">
    <name type="scientific">Clonorchis sinensis</name>
    <name type="common">Chinese liver fluke</name>
    <dbReference type="NCBI Taxonomy" id="79923"/>
    <lineage>
        <taxon>Eukaryota</taxon>
        <taxon>Metazoa</taxon>
        <taxon>Spiralia</taxon>
        <taxon>Lophotrochozoa</taxon>
        <taxon>Platyhelminthes</taxon>
        <taxon>Trematoda</taxon>
        <taxon>Digenea</taxon>
        <taxon>Opisthorchiida</taxon>
        <taxon>Opisthorchiata</taxon>
        <taxon>Opisthorchiidae</taxon>
        <taxon>Clonorchis</taxon>
    </lineage>
</organism>
<accession>G7YGB6</accession>
<reference key="2">
    <citation type="submission" date="2011-10" db="EMBL/GenBank/DDBJ databases">
        <title>The genome and transcriptome sequence of Clonorchis sinensis provide insights into the carcinogenic liver fluke.</title>
        <authorList>
            <person name="Wang X."/>
            <person name="Huang Y."/>
            <person name="Chen W."/>
            <person name="Liu H."/>
            <person name="Guo L."/>
            <person name="Chen Y."/>
            <person name="Luo F."/>
            <person name="Zhou W."/>
            <person name="Sun J."/>
            <person name="Mao Q."/>
            <person name="Liang P."/>
            <person name="Zhou C."/>
            <person name="Tian Y."/>
            <person name="Men J."/>
            <person name="Lv X."/>
            <person name="Huang L."/>
            <person name="Zhou J."/>
            <person name="Hu Y."/>
            <person name="Li R."/>
            <person name="Zhang F."/>
            <person name="Lei H."/>
            <person name="Li X."/>
            <person name="Hu X."/>
            <person name="Liang C."/>
            <person name="Xu J."/>
            <person name="Wu Z."/>
            <person name="Yu X."/>
        </authorList>
    </citation>
    <scope>NUCLEOTIDE SEQUENCE</scope>
    <source>
        <strain>Henan</strain>
    </source>
</reference>
<dbReference type="AlphaFoldDB" id="G7YGB6"/>
<dbReference type="Proteomes" id="UP000008909">
    <property type="component" value="Unassembled WGS sequence"/>
</dbReference>